<sequence length="201" mass="22149">MTTTAAGGRIQELDVRGLRKPDKHPAIFATYAALPAGAAFVLVNDHDPRHLHEEFEAEHPGSHYWEYLSREPRDWRIRITKLTTTPLPRLLADTTLLAGADAAPDPSGAGWRLQIRERDLDADVRTLAPGASAKARTGPDFDVLLHVLAGAGQLVTEQDTLDLAPGALVWLPRRSRRRFVAGPRGLRYLTVHQRRPALALG</sequence>
<evidence type="ECO:0000313" key="2">
    <source>
        <dbReference type="EMBL" id="MBB3043041.1"/>
    </source>
</evidence>
<proteinExistence type="predicted"/>
<protein>
    <submittedName>
        <fullName evidence="2">Uncharacterized protein (DUF2249 family)/quercetin dioxygenase-like cupin family protein</fullName>
    </submittedName>
</protein>
<dbReference type="Pfam" id="PF10006">
    <property type="entry name" value="DUF2249"/>
    <property type="match status" value="1"/>
</dbReference>
<dbReference type="Proteomes" id="UP000589626">
    <property type="component" value="Unassembled WGS sequence"/>
</dbReference>
<keyword evidence="3" id="KW-1185">Reference proteome</keyword>
<gene>
    <name evidence="2" type="ORF">FHU40_002859</name>
</gene>
<evidence type="ECO:0000313" key="3">
    <source>
        <dbReference type="Proteomes" id="UP000589626"/>
    </source>
</evidence>
<dbReference type="EMBL" id="JACHWR010000002">
    <property type="protein sequence ID" value="MBB3043041.1"/>
    <property type="molecule type" value="Genomic_DNA"/>
</dbReference>
<evidence type="ECO:0000259" key="1">
    <source>
        <dbReference type="Pfam" id="PF10006"/>
    </source>
</evidence>
<keyword evidence="2" id="KW-0223">Dioxygenase</keyword>
<dbReference type="AlphaFoldDB" id="A0A7W4VWF5"/>
<organism evidence="2 3">
    <name type="scientific">Nocardioides soli</name>
    <dbReference type="NCBI Taxonomy" id="1036020"/>
    <lineage>
        <taxon>Bacteria</taxon>
        <taxon>Bacillati</taxon>
        <taxon>Actinomycetota</taxon>
        <taxon>Actinomycetes</taxon>
        <taxon>Propionibacteriales</taxon>
        <taxon>Nocardioidaceae</taxon>
        <taxon>Nocardioides</taxon>
    </lineage>
</organism>
<reference evidence="2 3" key="1">
    <citation type="submission" date="2020-08" db="EMBL/GenBank/DDBJ databases">
        <title>Sequencing the genomes of 1000 actinobacteria strains.</title>
        <authorList>
            <person name="Klenk H.-P."/>
        </authorList>
    </citation>
    <scope>NUCLEOTIDE SEQUENCE [LARGE SCALE GENOMIC DNA]</scope>
    <source>
        <strain evidence="2 3">DSM 105498</strain>
    </source>
</reference>
<comment type="caution">
    <text evidence="2">The sequence shown here is derived from an EMBL/GenBank/DDBJ whole genome shotgun (WGS) entry which is preliminary data.</text>
</comment>
<dbReference type="GO" id="GO:0051213">
    <property type="term" value="F:dioxygenase activity"/>
    <property type="evidence" value="ECO:0007669"/>
    <property type="project" value="UniProtKB-KW"/>
</dbReference>
<feature type="domain" description="DUF2249" evidence="1">
    <location>
        <begin position="12"/>
        <end position="81"/>
    </location>
</feature>
<dbReference type="RefSeq" id="WP_343057864.1">
    <property type="nucleotide sequence ID" value="NZ_JACHWR010000002.1"/>
</dbReference>
<keyword evidence="2" id="KW-0560">Oxidoreductase</keyword>
<name>A0A7W4VWF5_9ACTN</name>
<dbReference type="SUPFAM" id="SSF51182">
    <property type="entry name" value="RmlC-like cupins"/>
    <property type="match status" value="1"/>
</dbReference>
<dbReference type="Gene3D" id="2.60.120.10">
    <property type="entry name" value="Jelly Rolls"/>
    <property type="match status" value="1"/>
</dbReference>
<dbReference type="InterPro" id="IPR014710">
    <property type="entry name" value="RmlC-like_jellyroll"/>
</dbReference>
<dbReference type="InterPro" id="IPR018720">
    <property type="entry name" value="DUF2249"/>
</dbReference>
<dbReference type="InterPro" id="IPR011051">
    <property type="entry name" value="RmlC_Cupin_sf"/>
</dbReference>
<accession>A0A7W4VWF5</accession>